<evidence type="ECO:0000256" key="3">
    <source>
        <dbReference type="ARBA" id="ARBA00005189"/>
    </source>
</evidence>
<dbReference type="Proteomes" id="UP000504714">
    <property type="component" value="Unassembled WGS sequence"/>
</dbReference>
<evidence type="ECO:0000256" key="4">
    <source>
        <dbReference type="ARBA" id="ARBA00007937"/>
    </source>
</evidence>
<feature type="short sequence motif" description="HXXXXD motif" evidence="16">
    <location>
        <begin position="300"/>
        <end position="305"/>
    </location>
</feature>
<accession>A0A6L2ZNB2</accession>
<comment type="domain">
    <text evidence="16">The HXXXXD motif is essential for acyltransferase activity and may constitute the binding site for the phosphate moiety of the glycerol-3-phosphate.</text>
</comment>
<evidence type="ECO:0000313" key="18">
    <source>
        <dbReference type="EMBL" id="GFN45825.1"/>
    </source>
</evidence>
<evidence type="ECO:0000259" key="17">
    <source>
        <dbReference type="SMART" id="SM00563"/>
    </source>
</evidence>
<reference evidence="18 19" key="1">
    <citation type="submission" date="2020-06" db="EMBL/GenBank/DDBJ databases">
        <title>The genome sequence of Candidatus Regiella insecticola strain Tut.</title>
        <authorList>
            <person name="Nikoh N."/>
            <person name="Tsuchida T."/>
            <person name="Koga R."/>
            <person name="Oshima K."/>
            <person name="Hattori M."/>
            <person name="Fukatsu T."/>
        </authorList>
    </citation>
    <scope>NUCLEOTIDE SEQUENCE [LARGE SCALE GENOMIC DNA]</scope>
    <source>
        <strain evidence="18 19">Tut</strain>
    </source>
</reference>
<evidence type="ECO:0000256" key="2">
    <source>
        <dbReference type="ARBA" id="ARBA00004765"/>
    </source>
</evidence>
<dbReference type="InterPro" id="IPR045520">
    <property type="entry name" value="GPAT/DHAPAT_C"/>
</dbReference>
<evidence type="ECO:0000256" key="5">
    <source>
        <dbReference type="ARBA" id="ARBA00013113"/>
    </source>
</evidence>
<dbReference type="EMBL" id="BLXO01000002">
    <property type="protein sequence ID" value="GFN45825.1"/>
    <property type="molecule type" value="Genomic_DNA"/>
</dbReference>
<evidence type="ECO:0000313" key="19">
    <source>
        <dbReference type="Proteomes" id="UP000504714"/>
    </source>
</evidence>
<dbReference type="InterPro" id="IPR028354">
    <property type="entry name" value="GPAT_PlsB"/>
</dbReference>
<evidence type="ECO:0000256" key="16">
    <source>
        <dbReference type="HAMAP-Rule" id="MF_00393"/>
    </source>
</evidence>
<evidence type="ECO:0000256" key="7">
    <source>
        <dbReference type="ARBA" id="ARBA00022475"/>
    </source>
</evidence>
<gene>
    <name evidence="16 18" type="primary">plsB</name>
    <name evidence="18" type="ORF">RINTU1_11570</name>
</gene>
<comment type="caution">
    <text evidence="18">The sequence shown here is derived from an EMBL/GenBank/DDBJ whole genome shotgun (WGS) entry which is preliminary data.</text>
</comment>
<keyword evidence="14 16" id="KW-0012">Acyltransferase</keyword>
<dbReference type="PANTHER" id="PTHR12563">
    <property type="entry name" value="GLYCEROL-3-PHOSPHATE ACYLTRANSFERASE"/>
    <property type="match status" value="1"/>
</dbReference>
<name>A0A6L2ZNB2_9ENTR</name>
<dbReference type="Pfam" id="PF01553">
    <property type="entry name" value="Acyltransferase"/>
    <property type="match status" value="1"/>
</dbReference>
<keyword evidence="8 16" id="KW-0444">Lipid biosynthesis</keyword>
<dbReference type="InterPro" id="IPR041728">
    <property type="entry name" value="GPAT/DHAPAT_LPLAT"/>
</dbReference>
<dbReference type="SMART" id="SM00563">
    <property type="entry name" value="PlsC"/>
    <property type="match status" value="1"/>
</dbReference>
<evidence type="ECO:0000256" key="15">
    <source>
        <dbReference type="ARBA" id="ARBA00048427"/>
    </source>
</evidence>
<evidence type="ECO:0000256" key="1">
    <source>
        <dbReference type="ARBA" id="ARBA00004413"/>
    </source>
</evidence>
<dbReference type="GO" id="GO:0004366">
    <property type="term" value="F:glycerol-3-phosphate O-acyltransferase activity"/>
    <property type="evidence" value="ECO:0007669"/>
    <property type="project" value="UniProtKB-UniRule"/>
</dbReference>
<dbReference type="HAMAP" id="MF_00393">
    <property type="entry name" value="Glyc3P_acyltrans"/>
    <property type="match status" value="1"/>
</dbReference>
<dbReference type="PIRSF" id="PIRSF000437">
    <property type="entry name" value="GPAT_DHAPAT"/>
    <property type="match status" value="1"/>
</dbReference>
<keyword evidence="13 16" id="KW-1208">Phospholipid metabolism</keyword>
<dbReference type="SUPFAM" id="SSF69593">
    <property type="entry name" value="Glycerol-3-phosphate (1)-acyltransferase"/>
    <property type="match status" value="1"/>
</dbReference>
<comment type="catalytic activity">
    <reaction evidence="15 16">
        <text>sn-glycerol 3-phosphate + an acyl-CoA = a 1-acyl-sn-glycero-3-phosphate + CoA</text>
        <dbReference type="Rhea" id="RHEA:15325"/>
        <dbReference type="ChEBI" id="CHEBI:57287"/>
        <dbReference type="ChEBI" id="CHEBI:57597"/>
        <dbReference type="ChEBI" id="CHEBI:57970"/>
        <dbReference type="ChEBI" id="CHEBI:58342"/>
        <dbReference type="EC" id="2.3.1.15"/>
    </reaction>
</comment>
<keyword evidence="9 16" id="KW-0808">Transferase</keyword>
<comment type="similarity">
    <text evidence="4 16">Belongs to the GPAT/DAPAT family.</text>
</comment>
<dbReference type="AlphaFoldDB" id="A0A6L2ZNB2"/>
<comment type="subcellular location">
    <subcellularLocation>
        <location evidence="1 16">Cell membrane</location>
        <topology evidence="1 16">Peripheral membrane protein</topology>
        <orientation evidence="1 16">Cytoplasmic side</orientation>
    </subcellularLocation>
</comment>
<evidence type="ECO:0000256" key="12">
    <source>
        <dbReference type="ARBA" id="ARBA00023209"/>
    </source>
</evidence>
<dbReference type="GO" id="GO:0016024">
    <property type="term" value="P:CDP-diacylglycerol biosynthetic process"/>
    <property type="evidence" value="ECO:0007669"/>
    <property type="project" value="UniProtKB-UniRule"/>
</dbReference>
<keyword evidence="7 16" id="KW-1003">Cell membrane</keyword>
<keyword evidence="12 16" id="KW-0594">Phospholipid biosynthesis</keyword>
<evidence type="ECO:0000256" key="8">
    <source>
        <dbReference type="ARBA" id="ARBA00022516"/>
    </source>
</evidence>
<evidence type="ECO:0000256" key="9">
    <source>
        <dbReference type="ARBA" id="ARBA00022679"/>
    </source>
</evidence>
<dbReference type="InterPro" id="IPR022284">
    <property type="entry name" value="GPAT/DHAPAT"/>
</dbReference>
<keyword evidence="11 16" id="KW-0472">Membrane</keyword>
<evidence type="ECO:0000256" key="6">
    <source>
        <dbReference type="ARBA" id="ARBA00013432"/>
    </source>
</evidence>
<evidence type="ECO:0000256" key="13">
    <source>
        <dbReference type="ARBA" id="ARBA00023264"/>
    </source>
</evidence>
<dbReference type="PANTHER" id="PTHR12563:SF17">
    <property type="entry name" value="DIHYDROXYACETONE PHOSPHATE ACYLTRANSFERASE"/>
    <property type="match status" value="1"/>
</dbReference>
<protein>
    <recommendedName>
        <fullName evidence="6 16">Glycerol-3-phosphate acyltransferase</fullName>
        <shortName evidence="16">GPAT</shortName>
        <ecNumber evidence="5 16">2.3.1.15</ecNumber>
    </recommendedName>
</protein>
<evidence type="ECO:0000256" key="10">
    <source>
        <dbReference type="ARBA" id="ARBA00023098"/>
    </source>
</evidence>
<sequence>MSGWRKIYYKLLNLPLNVLVKSKPIPADMLTVLGLDPLCPILYVLPYYAKADLLTLRTQCLARDLPDPLMPLELAGRQLPRYICLANGAKTAPDVQFKTLFHHYLDLHQANPKLDVQILPVTVMFGRSPGRENNNPPYFRILKGLRKFFTLLWLGRDTFVHFSANVSLRALANEHGQDKAIADKLARVAAIHFLRQRLMIIGPPLPIRQDLFKKLLSSKVIEKAILDEARVKKISDKKASRSALLLMEEIATDISYEAVRFSDRILGWMWNRLYQGISVHNAQRVRKLAQAGHEIVYVPCHRSHMDYLLLSYVLYYQGLVPPHIAAGVNLNFWPAGSIFRRLGAFFIRRSFNGNKLYSTVFCEYLGELFSRGYSIEYFIEGGRSRTGRLLEPKTGILSITLQSMLRKGIRPITLVPVYIGYEHVMEVATYTKELRGAVKKKESLLQMIQGLRKLRNLGQGYVNFGEPLSLTDYLNHYEPDWRRSIDAVEAQRPSWLTPAVNDLASTIMIRINNAAAANAMNLCSTALLAARQFSLTAKQLLEQLDCYLQLLLHVPYTKEVTVPDKAPEELFNNALSMNKFQLKHDNGEDIIMLSHEQAVLVTYYRNNIQHLLILPSLVASIVINHHGISRQEVIHQVALIYPMLKAELFLHYSQEQLPSVLNALCDELIRQQLINESHYQLMANPMRSYPLQLLAAGASDRLQRYAITFFLLSTHPSINRRELEKNSRLLAQGLSALPGINSPEFVDKTGFSILIAKLREAGFISDKKNKMASDALAIYRMLSQLIAFEVKQSIENSNLLEKGEDRASSILIK</sequence>
<dbReference type="PIRSF" id="PIRSF500064">
    <property type="entry name" value="GPAT"/>
    <property type="match status" value="1"/>
</dbReference>
<dbReference type="InterPro" id="IPR002123">
    <property type="entry name" value="Plipid/glycerol_acylTrfase"/>
</dbReference>
<dbReference type="NCBIfam" id="NF003441">
    <property type="entry name" value="PRK04974.1"/>
    <property type="match status" value="1"/>
</dbReference>
<dbReference type="UniPathway" id="UPA00557">
    <property type="reaction ID" value="UER00612"/>
</dbReference>
<comment type="pathway">
    <text evidence="3">Lipid metabolism.</text>
</comment>
<comment type="pathway">
    <text evidence="2 16">Phospholipid metabolism; CDP-diacylglycerol biosynthesis; CDP-diacylglycerol from sn-glycerol 3-phosphate: step 1/3.</text>
</comment>
<dbReference type="GO" id="GO:0005886">
    <property type="term" value="C:plasma membrane"/>
    <property type="evidence" value="ECO:0007669"/>
    <property type="project" value="UniProtKB-SubCell"/>
</dbReference>
<dbReference type="EC" id="2.3.1.15" evidence="5 16"/>
<feature type="domain" description="Phospholipid/glycerol acyltransferase" evidence="17">
    <location>
        <begin position="295"/>
        <end position="422"/>
    </location>
</feature>
<evidence type="ECO:0000256" key="14">
    <source>
        <dbReference type="ARBA" id="ARBA00023315"/>
    </source>
</evidence>
<dbReference type="GO" id="GO:0006631">
    <property type="term" value="P:fatty acid metabolic process"/>
    <property type="evidence" value="ECO:0007669"/>
    <property type="project" value="TreeGrafter"/>
</dbReference>
<proteinExistence type="inferred from homology"/>
<dbReference type="NCBIfam" id="TIGR03703">
    <property type="entry name" value="plsB"/>
    <property type="match status" value="1"/>
</dbReference>
<keyword evidence="10 16" id="KW-0443">Lipid metabolism</keyword>
<organism evidence="18 19">
    <name type="scientific">Candidatus Regiella insecticola</name>
    <dbReference type="NCBI Taxonomy" id="138073"/>
    <lineage>
        <taxon>Bacteria</taxon>
        <taxon>Pseudomonadati</taxon>
        <taxon>Pseudomonadota</taxon>
        <taxon>Gammaproteobacteria</taxon>
        <taxon>Enterobacterales</taxon>
        <taxon>Enterobacteriaceae</taxon>
        <taxon>aphid secondary symbionts</taxon>
        <taxon>Candidatus Regiella</taxon>
    </lineage>
</organism>
<dbReference type="RefSeq" id="WP_176487630.1">
    <property type="nucleotide sequence ID" value="NZ_BLXO01000002.1"/>
</dbReference>
<evidence type="ECO:0000256" key="11">
    <source>
        <dbReference type="ARBA" id="ARBA00023136"/>
    </source>
</evidence>
<dbReference type="Pfam" id="PF19277">
    <property type="entry name" value="GPAT_C"/>
    <property type="match status" value="1"/>
</dbReference>
<dbReference type="CDD" id="cd07993">
    <property type="entry name" value="LPLAT_DHAPAT-like"/>
    <property type="match status" value="1"/>
</dbReference>